<sequence>MTELTFPRSYANTGSVALTPSGVCLHIMSGAGVLEGWSHYMSRARSEGECADAATYLLETP</sequence>
<dbReference type="OrthoDB" id="2803499at2759"/>
<name>A0A1C7M0U4_GRIFR</name>
<accession>A0A1C7M0U4</accession>
<comment type="caution">
    <text evidence="1">The sequence shown here is derived from an EMBL/GenBank/DDBJ whole genome shotgun (WGS) entry which is preliminary data.</text>
</comment>
<dbReference type="AlphaFoldDB" id="A0A1C7M0U4"/>
<proteinExistence type="predicted"/>
<evidence type="ECO:0000313" key="2">
    <source>
        <dbReference type="Proteomes" id="UP000092993"/>
    </source>
</evidence>
<protein>
    <submittedName>
        <fullName evidence="1">Uncharacterized protein</fullName>
    </submittedName>
</protein>
<evidence type="ECO:0000313" key="1">
    <source>
        <dbReference type="EMBL" id="OBZ70563.1"/>
    </source>
</evidence>
<dbReference type="Proteomes" id="UP000092993">
    <property type="component" value="Unassembled WGS sequence"/>
</dbReference>
<organism evidence="1 2">
    <name type="scientific">Grifola frondosa</name>
    <name type="common">Maitake</name>
    <name type="synonym">Polyporus frondosus</name>
    <dbReference type="NCBI Taxonomy" id="5627"/>
    <lineage>
        <taxon>Eukaryota</taxon>
        <taxon>Fungi</taxon>
        <taxon>Dikarya</taxon>
        <taxon>Basidiomycota</taxon>
        <taxon>Agaricomycotina</taxon>
        <taxon>Agaricomycetes</taxon>
        <taxon>Polyporales</taxon>
        <taxon>Grifolaceae</taxon>
        <taxon>Grifola</taxon>
    </lineage>
</organism>
<keyword evidence="2" id="KW-1185">Reference proteome</keyword>
<dbReference type="EMBL" id="LUGG01000013">
    <property type="protein sequence ID" value="OBZ70563.1"/>
    <property type="molecule type" value="Genomic_DNA"/>
</dbReference>
<reference evidence="1 2" key="1">
    <citation type="submission" date="2016-03" db="EMBL/GenBank/DDBJ databases">
        <title>Whole genome sequencing of Grifola frondosa 9006-11.</title>
        <authorList>
            <person name="Min B."/>
            <person name="Park H."/>
            <person name="Kim J.-G."/>
            <person name="Cho H."/>
            <person name="Oh Y.-L."/>
            <person name="Kong W.-S."/>
            <person name="Choi I.-G."/>
        </authorList>
    </citation>
    <scope>NUCLEOTIDE SEQUENCE [LARGE SCALE GENOMIC DNA]</scope>
    <source>
        <strain evidence="1 2">9006-11</strain>
    </source>
</reference>
<gene>
    <name evidence="1" type="ORF">A0H81_09449</name>
</gene>